<dbReference type="Gene3D" id="2.130.10.10">
    <property type="entry name" value="YVTN repeat-like/Quinoprotein amine dehydrogenase"/>
    <property type="match status" value="4"/>
</dbReference>
<dbReference type="Gene3D" id="3.40.50.2300">
    <property type="match status" value="1"/>
</dbReference>
<dbReference type="InterPro" id="IPR015943">
    <property type="entry name" value="WD40/YVTN_repeat-like_dom_sf"/>
</dbReference>
<dbReference type="PRINTS" id="PR00344">
    <property type="entry name" value="BCTRLSENSOR"/>
</dbReference>
<organism evidence="17 18">
    <name type="scientific">Plebeiibacterium sediminum</name>
    <dbReference type="NCBI Taxonomy" id="2992112"/>
    <lineage>
        <taxon>Bacteria</taxon>
        <taxon>Pseudomonadati</taxon>
        <taxon>Bacteroidota</taxon>
        <taxon>Bacteroidia</taxon>
        <taxon>Marinilabiliales</taxon>
        <taxon>Marinilabiliaceae</taxon>
        <taxon>Plebeiibacterium</taxon>
    </lineage>
</organism>
<feature type="transmembrane region" description="Helical" evidence="12">
    <location>
        <begin position="864"/>
        <end position="886"/>
    </location>
</feature>
<protein>
    <recommendedName>
        <fullName evidence="2">histidine kinase</fullName>
        <ecNumber evidence="2">2.7.13.3</ecNumber>
    </recommendedName>
</protein>
<dbReference type="EMBL" id="JAPDPJ010000016">
    <property type="protein sequence ID" value="MCW3786588.1"/>
    <property type="molecule type" value="Genomic_DNA"/>
</dbReference>
<dbReference type="SMART" id="SM00342">
    <property type="entry name" value="HTH_ARAC"/>
    <property type="match status" value="1"/>
</dbReference>
<dbReference type="CDD" id="cd17574">
    <property type="entry name" value="REC_OmpR"/>
    <property type="match status" value="1"/>
</dbReference>
<dbReference type="SUPFAM" id="SSF46689">
    <property type="entry name" value="Homeodomain-like"/>
    <property type="match status" value="1"/>
</dbReference>
<sequence>MRNRLLFITICYFLLSFNAKCENIYTIENLTTKNGLSQNTITSLAQDRQGFLWFGSLNGLNRFDGNSFLCLQPEYGTNNTLSDSRIKDIQIDAHGYLWIRTNINNINCYNPVSESFMNIHPWSTQHENVLFTKNGDIWFYGNRTGCLRVVHAENNISTYFYGFRELDDYAVNFIIEDNEGKIWIGTNTGLYIFDNEHPKLVTNGSNFHSSIEVDSTLYVFTNNDKIYTIDKTSRKVISEVPHIFNKHDGHINSTTLLPDNNILITTNNTPYIFNTKTKYFSSAKKMFKNQSILNAFIQYDNKNNIWVYNKSGIIWQYDYQKNIFKANKLIPPSIVSNIDMERYSIFHDSRNIIWITTYGNGLFAIDQTDGSIKHFIHNENQQEGLKTNYLLSVYEDKSGNIWVGSEYAGLSKITISENKYPTFYPGSAPIKKEDKIIRLIYEDSDKNLWIGTKSGSLFIYDRENNLIAHHHLKGGMPYTISEDRNGNKWIGTKGNGLIIFNNNEYHIFKSYNKEFLQLDPHAINIYDAYLDNKERMWLGTYGYGLILAEIRNNQLVLQDFPNLLKFQSRIRTIEQDKDSLIWIGGNNGITVFDPDLLIKNRAKIKNYYFDNQNDSSLNNNEVKDIFKDSSGQMWIGTSGGGINKVIQDGKLKNIRFKHLTTNDGLINNIIQGIKEDNSQNLWITTESGISLLQPQTGYFENYHLANNWEGDLFCESAIIKNASGKMLLGSYNGLYTISPDELNYHIKKEIVTLTELRINGIKSVPGDENSPLSQSISNTANIKLPYNQNSLNIKFSVLNYKSSNLYTFMLDGYDSNWNSSTQHNEATYRNIPPGSYTFRVKINNSGNNIQQEETVLYITIEKPFWKTTLAVIIYIIILLMIAFIIIRTNKKISSLSTAVKLEQQLTDYKLRFFTNISHEFRTPLTIIKGTIENLVSNPDITKPIKKQINYLERSSNRLLRLINQLLDYQKLQHENLALDLKVTEIDTFFREIYENFEQVATRKNITYQYASTHSYYQLILDRNKIEKVVYNLLSNAFKFTPENGNIQLHIEINEGTNELIFSIIDNGEGVAPKDQNMLFTRFAQIKPSESGTGIGLNYAYELVKIHKGHIKYKDTPQGGATFIVSIPILKEDALPTADPTQIDESKANDYRTLEHSNSIDKKRLVPTIEVGDKYKNYKVLIIEDDLEVSDYLEDYLQHYFDVETAIDGLEGLKKCSLINPQLIICDATMPNLNGYEVIKRIKSDFKTCHIPIIMLTAHATPQHQIKGIESGADSYITKPFDSKYLLTRIIKLLEQREILHQKFANEPGLVIEPNLPVDKDNEFIKKINLIIDKNLDNAEFSIDDFYEKMSMGRTLFYKKVKSLTGFTPNEYLRVIRMKKAAELLLSTDLNVSEVAFKVGNNNPFYFSKCFKNQFGVAPSEYAKSSKNKPTE</sequence>
<dbReference type="Pfam" id="PF00072">
    <property type="entry name" value="Response_reg"/>
    <property type="match status" value="1"/>
</dbReference>
<dbReference type="FunFam" id="1.10.287.130:FF:000045">
    <property type="entry name" value="Two-component system sensor histidine kinase/response regulator"/>
    <property type="match status" value="1"/>
</dbReference>
<feature type="domain" description="Histidine kinase" evidence="15">
    <location>
        <begin position="915"/>
        <end position="1130"/>
    </location>
</feature>
<name>A0AAE3SFU9_9BACT</name>
<dbReference type="RefSeq" id="WP_301190153.1">
    <property type="nucleotide sequence ID" value="NZ_JAPDPJ010000016.1"/>
</dbReference>
<evidence type="ECO:0000259" key="15">
    <source>
        <dbReference type="PROSITE" id="PS50109"/>
    </source>
</evidence>
<dbReference type="InterPro" id="IPR001789">
    <property type="entry name" value="Sig_transdc_resp-reg_receiver"/>
</dbReference>
<dbReference type="InterPro" id="IPR013783">
    <property type="entry name" value="Ig-like_fold"/>
</dbReference>
<dbReference type="Gene3D" id="1.10.287.130">
    <property type="match status" value="1"/>
</dbReference>
<dbReference type="InterPro" id="IPR018060">
    <property type="entry name" value="HTH_AraC"/>
</dbReference>
<evidence type="ECO:0000256" key="7">
    <source>
        <dbReference type="ARBA" id="ARBA00022840"/>
    </source>
</evidence>
<keyword evidence="13" id="KW-0732">Signal</keyword>
<dbReference type="Gene3D" id="2.60.40.10">
    <property type="entry name" value="Immunoglobulins"/>
    <property type="match status" value="1"/>
</dbReference>
<evidence type="ECO:0000256" key="6">
    <source>
        <dbReference type="ARBA" id="ARBA00022777"/>
    </source>
</evidence>
<keyword evidence="3 11" id="KW-0597">Phosphoprotein</keyword>
<dbReference type="InterPro" id="IPR004358">
    <property type="entry name" value="Sig_transdc_His_kin-like_C"/>
</dbReference>
<feature type="domain" description="Response regulatory" evidence="16">
    <location>
        <begin position="1178"/>
        <end position="1293"/>
    </location>
</feature>
<evidence type="ECO:0000313" key="17">
    <source>
        <dbReference type="EMBL" id="MCW3786588.1"/>
    </source>
</evidence>
<keyword evidence="12" id="KW-0472">Membrane</keyword>
<evidence type="ECO:0000256" key="4">
    <source>
        <dbReference type="ARBA" id="ARBA00022679"/>
    </source>
</evidence>
<keyword evidence="12" id="KW-1133">Transmembrane helix</keyword>
<dbReference type="SMART" id="SM00387">
    <property type="entry name" value="HATPase_c"/>
    <property type="match status" value="1"/>
</dbReference>
<dbReference type="EC" id="2.7.13.3" evidence="2"/>
<dbReference type="Gene3D" id="1.10.10.60">
    <property type="entry name" value="Homeodomain-like"/>
    <property type="match status" value="2"/>
</dbReference>
<dbReference type="SUPFAM" id="SSF47384">
    <property type="entry name" value="Homodimeric domain of signal transducing histidine kinase"/>
    <property type="match status" value="1"/>
</dbReference>
<evidence type="ECO:0000256" key="10">
    <source>
        <dbReference type="ARBA" id="ARBA00023163"/>
    </source>
</evidence>
<dbReference type="GO" id="GO:0043565">
    <property type="term" value="F:sequence-specific DNA binding"/>
    <property type="evidence" value="ECO:0007669"/>
    <property type="project" value="InterPro"/>
</dbReference>
<evidence type="ECO:0000256" key="9">
    <source>
        <dbReference type="ARBA" id="ARBA00023015"/>
    </source>
</evidence>
<dbReference type="InterPro" id="IPR011123">
    <property type="entry name" value="Y_Y_Y"/>
</dbReference>
<keyword evidence="12" id="KW-0812">Transmembrane</keyword>
<dbReference type="SMART" id="SM00448">
    <property type="entry name" value="REC"/>
    <property type="match status" value="1"/>
</dbReference>
<keyword evidence="5" id="KW-0547">Nucleotide-binding</keyword>
<dbReference type="PROSITE" id="PS01124">
    <property type="entry name" value="HTH_ARAC_FAMILY_2"/>
    <property type="match status" value="1"/>
</dbReference>
<keyword evidence="6" id="KW-0418">Kinase</keyword>
<feature type="signal peptide" evidence="13">
    <location>
        <begin position="1"/>
        <end position="21"/>
    </location>
</feature>
<feature type="domain" description="HTH araC/xylS-type" evidence="14">
    <location>
        <begin position="1325"/>
        <end position="1424"/>
    </location>
</feature>
<dbReference type="GO" id="GO:0005524">
    <property type="term" value="F:ATP binding"/>
    <property type="evidence" value="ECO:0007669"/>
    <property type="project" value="UniProtKB-KW"/>
</dbReference>
<dbReference type="InterPro" id="IPR036890">
    <property type="entry name" value="HATPase_C_sf"/>
</dbReference>
<evidence type="ECO:0000256" key="11">
    <source>
        <dbReference type="PROSITE-ProRule" id="PRU00169"/>
    </source>
</evidence>
<evidence type="ECO:0000256" key="2">
    <source>
        <dbReference type="ARBA" id="ARBA00012438"/>
    </source>
</evidence>
<dbReference type="SUPFAM" id="SSF63829">
    <property type="entry name" value="Calcium-dependent phosphotriesterase"/>
    <property type="match status" value="3"/>
</dbReference>
<keyword evidence="18" id="KW-1185">Reference proteome</keyword>
<dbReference type="InterPro" id="IPR003594">
    <property type="entry name" value="HATPase_dom"/>
</dbReference>
<dbReference type="Pfam" id="PF07495">
    <property type="entry name" value="Y_Y_Y"/>
    <property type="match status" value="1"/>
</dbReference>
<dbReference type="Pfam" id="PF12833">
    <property type="entry name" value="HTH_18"/>
    <property type="match status" value="1"/>
</dbReference>
<accession>A0AAE3SFU9</accession>
<feature type="modified residue" description="4-aspartylphosphate" evidence="11">
    <location>
        <position position="1226"/>
    </location>
</feature>
<dbReference type="InterPro" id="IPR036097">
    <property type="entry name" value="HisK_dim/P_sf"/>
</dbReference>
<dbReference type="PROSITE" id="PS50109">
    <property type="entry name" value="HIS_KIN"/>
    <property type="match status" value="1"/>
</dbReference>
<comment type="catalytic activity">
    <reaction evidence="1">
        <text>ATP + protein L-histidine = ADP + protein N-phospho-L-histidine.</text>
        <dbReference type="EC" id="2.7.13.3"/>
    </reaction>
</comment>
<dbReference type="PROSITE" id="PS50110">
    <property type="entry name" value="RESPONSE_REGULATORY"/>
    <property type="match status" value="1"/>
</dbReference>
<evidence type="ECO:0000256" key="13">
    <source>
        <dbReference type="SAM" id="SignalP"/>
    </source>
</evidence>
<dbReference type="InterPro" id="IPR003661">
    <property type="entry name" value="HisK_dim/P_dom"/>
</dbReference>
<comment type="caution">
    <text evidence="17">The sequence shown here is derived from an EMBL/GenBank/DDBJ whole genome shotgun (WGS) entry which is preliminary data.</text>
</comment>
<dbReference type="FunFam" id="3.30.565.10:FF:000037">
    <property type="entry name" value="Hybrid sensor histidine kinase/response regulator"/>
    <property type="match status" value="1"/>
</dbReference>
<keyword evidence="7" id="KW-0067">ATP-binding</keyword>
<dbReference type="InterPro" id="IPR005467">
    <property type="entry name" value="His_kinase_dom"/>
</dbReference>
<evidence type="ECO:0000256" key="8">
    <source>
        <dbReference type="ARBA" id="ARBA00023012"/>
    </source>
</evidence>
<evidence type="ECO:0000256" key="12">
    <source>
        <dbReference type="SAM" id="Phobius"/>
    </source>
</evidence>
<dbReference type="InterPro" id="IPR011110">
    <property type="entry name" value="Reg_prop"/>
</dbReference>
<feature type="chain" id="PRO_5042058090" description="histidine kinase" evidence="13">
    <location>
        <begin position="22"/>
        <end position="1431"/>
    </location>
</feature>
<evidence type="ECO:0000256" key="1">
    <source>
        <dbReference type="ARBA" id="ARBA00000085"/>
    </source>
</evidence>
<dbReference type="Pfam" id="PF07494">
    <property type="entry name" value="Reg_prop"/>
    <property type="match status" value="5"/>
</dbReference>
<evidence type="ECO:0000259" key="16">
    <source>
        <dbReference type="PROSITE" id="PS50110"/>
    </source>
</evidence>
<dbReference type="GO" id="GO:0003700">
    <property type="term" value="F:DNA-binding transcription factor activity"/>
    <property type="evidence" value="ECO:0007669"/>
    <property type="project" value="InterPro"/>
</dbReference>
<dbReference type="InterPro" id="IPR011006">
    <property type="entry name" value="CheY-like_superfamily"/>
</dbReference>
<dbReference type="FunFam" id="2.60.40.10:FF:000791">
    <property type="entry name" value="Two-component system sensor histidine kinase/response regulator"/>
    <property type="match status" value="1"/>
</dbReference>
<reference evidence="17" key="1">
    <citation type="submission" date="2022-10" db="EMBL/GenBank/DDBJ databases">
        <authorList>
            <person name="Yu W.X."/>
        </authorList>
    </citation>
    <scope>NUCLEOTIDE SEQUENCE</scope>
    <source>
        <strain evidence="17">AAT</strain>
    </source>
</reference>
<dbReference type="GO" id="GO:0000155">
    <property type="term" value="F:phosphorelay sensor kinase activity"/>
    <property type="evidence" value="ECO:0007669"/>
    <property type="project" value="InterPro"/>
</dbReference>
<dbReference type="CDD" id="cd00082">
    <property type="entry name" value="HisKA"/>
    <property type="match status" value="1"/>
</dbReference>
<proteinExistence type="predicted"/>
<dbReference type="Gene3D" id="3.30.565.10">
    <property type="entry name" value="Histidine kinase-like ATPase, C-terminal domain"/>
    <property type="match status" value="1"/>
</dbReference>
<evidence type="ECO:0000256" key="3">
    <source>
        <dbReference type="ARBA" id="ARBA00022553"/>
    </source>
</evidence>
<dbReference type="PANTHER" id="PTHR43547:SF2">
    <property type="entry name" value="HYBRID SIGNAL TRANSDUCTION HISTIDINE KINASE C"/>
    <property type="match status" value="1"/>
</dbReference>
<dbReference type="Pfam" id="PF00512">
    <property type="entry name" value="HisKA"/>
    <property type="match status" value="1"/>
</dbReference>
<evidence type="ECO:0000256" key="5">
    <source>
        <dbReference type="ARBA" id="ARBA00022741"/>
    </source>
</evidence>
<keyword evidence="8" id="KW-0902">Two-component regulatory system</keyword>
<evidence type="ECO:0000259" key="14">
    <source>
        <dbReference type="PROSITE" id="PS01124"/>
    </source>
</evidence>
<keyword evidence="10" id="KW-0804">Transcription</keyword>
<dbReference type="Proteomes" id="UP001209229">
    <property type="component" value="Unassembled WGS sequence"/>
</dbReference>
<dbReference type="SUPFAM" id="SSF55874">
    <property type="entry name" value="ATPase domain of HSP90 chaperone/DNA topoisomerase II/histidine kinase"/>
    <property type="match status" value="1"/>
</dbReference>
<evidence type="ECO:0000313" key="18">
    <source>
        <dbReference type="Proteomes" id="UP001209229"/>
    </source>
</evidence>
<gene>
    <name evidence="17" type="ORF">OM075_08925</name>
</gene>
<dbReference type="Pfam" id="PF02518">
    <property type="entry name" value="HATPase_c"/>
    <property type="match status" value="1"/>
</dbReference>
<dbReference type="InterPro" id="IPR009057">
    <property type="entry name" value="Homeodomain-like_sf"/>
</dbReference>
<keyword evidence="4" id="KW-0808">Transferase</keyword>
<dbReference type="PANTHER" id="PTHR43547">
    <property type="entry name" value="TWO-COMPONENT HISTIDINE KINASE"/>
    <property type="match status" value="1"/>
</dbReference>
<keyword evidence="9" id="KW-0805">Transcription regulation</keyword>
<dbReference type="SUPFAM" id="SSF52172">
    <property type="entry name" value="CheY-like"/>
    <property type="match status" value="1"/>
</dbReference>
<dbReference type="SMART" id="SM00388">
    <property type="entry name" value="HisKA"/>
    <property type="match status" value="1"/>
</dbReference>